<evidence type="ECO:0000313" key="11">
    <source>
        <dbReference type="EMBL" id="PIR02986.1"/>
    </source>
</evidence>
<sequence>MFESLQRIWKIKSLRHSILFVVGLLVLFRATAHIPVPGVDVEALRGFLTGNQILGLLNVFSGGTIQNFSIVMLGVAPYITASIIFQLLTMVIPQLEELQKEGESGQQKINAYTRFASVPLAVLQAFALLRLLGSTAAGGGGQILVNLSTFQ</sequence>
<dbReference type="InterPro" id="IPR023201">
    <property type="entry name" value="SecY_dom_sf"/>
</dbReference>
<evidence type="ECO:0000256" key="2">
    <source>
        <dbReference type="ARBA" id="ARBA00005751"/>
    </source>
</evidence>
<name>A0A2H0N4F1_9BACT</name>
<dbReference type="AlphaFoldDB" id="A0A2H0N4F1"/>
<evidence type="ECO:0000256" key="9">
    <source>
        <dbReference type="RuleBase" id="RU004349"/>
    </source>
</evidence>
<dbReference type="EMBL" id="PCWM01000065">
    <property type="protein sequence ID" value="PIR02986.1"/>
    <property type="molecule type" value="Genomic_DNA"/>
</dbReference>
<evidence type="ECO:0000256" key="7">
    <source>
        <dbReference type="ARBA" id="ARBA00023010"/>
    </source>
</evidence>
<keyword evidence="7" id="KW-0811">Translocation</keyword>
<keyword evidence="5" id="KW-0653">Protein transport</keyword>
<keyword evidence="4 10" id="KW-0812">Transmembrane</keyword>
<dbReference type="PANTHER" id="PTHR10906">
    <property type="entry name" value="SECY/SEC61-ALPHA FAMILY MEMBER"/>
    <property type="match status" value="1"/>
</dbReference>
<protein>
    <submittedName>
        <fullName evidence="11">Preprotein translocase subunit SecY</fullName>
    </submittedName>
</protein>
<dbReference type="Gene3D" id="1.10.3370.10">
    <property type="entry name" value="SecY subunit domain"/>
    <property type="match status" value="1"/>
</dbReference>
<evidence type="ECO:0000256" key="8">
    <source>
        <dbReference type="ARBA" id="ARBA00023136"/>
    </source>
</evidence>
<feature type="non-terminal residue" evidence="11">
    <location>
        <position position="151"/>
    </location>
</feature>
<dbReference type="SUPFAM" id="SSF103491">
    <property type="entry name" value="Preprotein translocase SecY subunit"/>
    <property type="match status" value="1"/>
</dbReference>
<comment type="caution">
    <text evidence="11">The sequence shown here is derived from an EMBL/GenBank/DDBJ whole genome shotgun (WGS) entry which is preliminary data.</text>
</comment>
<dbReference type="PROSITE" id="PS00755">
    <property type="entry name" value="SECY_1"/>
    <property type="match status" value="1"/>
</dbReference>
<dbReference type="InterPro" id="IPR002208">
    <property type="entry name" value="SecY/SEC61-alpha"/>
</dbReference>
<gene>
    <name evidence="11" type="ORF">COV60_02830</name>
</gene>
<comment type="subcellular location">
    <subcellularLocation>
        <location evidence="1">Membrane</location>
        <topology evidence="1">Multi-pass membrane protein</topology>
    </subcellularLocation>
</comment>
<evidence type="ECO:0000256" key="4">
    <source>
        <dbReference type="ARBA" id="ARBA00022692"/>
    </source>
</evidence>
<dbReference type="GO" id="GO:0015031">
    <property type="term" value="P:protein transport"/>
    <property type="evidence" value="ECO:0007669"/>
    <property type="project" value="UniProtKB-KW"/>
</dbReference>
<proteinExistence type="inferred from homology"/>
<accession>A0A2H0N4F1</accession>
<evidence type="ECO:0000256" key="5">
    <source>
        <dbReference type="ARBA" id="ARBA00022927"/>
    </source>
</evidence>
<feature type="transmembrane region" description="Helical" evidence="10">
    <location>
        <begin position="68"/>
        <end position="92"/>
    </location>
</feature>
<dbReference type="GO" id="GO:0016020">
    <property type="term" value="C:membrane"/>
    <property type="evidence" value="ECO:0007669"/>
    <property type="project" value="UniProtKB-SubCell"/>
</dbReference>
<dbReference type="InterPro" id="IPR030659">
    <property type="entry name" value="SecY_CS"/>
</dbReference>
<evidence type="ECO:0000256" key="1">
    <source>
        <dbReference type="ARBA" id="ARBA00004141"/>
    </source>
</evidence>
<organism evidence="11 12">
    <name type="scientific">Candidatus Magasanikbacteria bacterium CG11_big_fil_rev_8_21_14_0_20_43_7</name>
    <dbReference type="NCBI Taxonomy" id="1974654"/>
    <lineage>
        <taxon>Bacteria</taxon>
        <taxon>Candidatus Magasanikiibacteriota</taxon>
    </lineage>
</organism>
<keyword evidence="6 10" id="KW-1133">Transmembrane helix</keyword>
<reference evidence="11 12" key="1">
    <citation type="submission" date="2017-09" db="EMBL/GenBank/DDBJ databases">
        <title>Depth-based differentiation of microbial function through sediment-hosted aquifers and enrichment of novel symbionts in the deep terrestrial subsurface.</title>
        <authorList>
            <person name="Probst A.J."/>
            <person name="Ladd B."/>
            <person name="Jarett J.K."/>
            <person name="Geller-Mcgrath D.E."/>
            <person name="Sieber C.M."/>
            <person name="Emerson J.B."/>
            <person name="Anantharaman K."/>
            <person name="Thomas B.C."/>
            <person name="Malmstrom R."/>
            <person name="Stieglmeier M."/>
            <person name="Klingl A."/>
            <person name="Woyke T."/>
            <person name="Ryan C.M."/>
            <person name="Banfield J.F."/>
        </authorList>
    </citation>
    <scope>NUCLEOTIDE SEQUENCE [LARGE SCALE GENOMIC DNA]</scope>
    <source>
        <strain evidence="11">CG11_big_fil_rev_8_21_14_0_20_43_7</strain>
    </source>
</reference>
<evidence type="ECO:0000313" key="12">
    <source>
        <dbReference type="Proteomes" id="UP000229782"/>
    </source>
</evidence>
<evidence type="ECO:0000256" key="3">
    <source>
        <dbReference type="ARBA" id="ARBA00022448"/>
    </source>
</evidence>
<evidence type="ECO:0000256" key="10">
    <source>
        <dbReference type="SAM" id="Phobius"/>
    </source>
</evidence>
<evidence type="ECO:0000256" key="6">
    <source>
        <dbReference type="ARBA" id="ARBA00022989"/>
    </source>
</evidence>
<dbReference type="Pfam" id="PF00344">
    <property type="entry name" value="SecY"/>
    <property type="match status" value="1"/>
</dbReference>
<dbReference type="Proteomes" id="UP000229782">
    <property type="component" value="Unassembled WGS sequence"/>
</dbReference>
<keyword evidence="3" id="KW-0813">Transport</keyword>
<comment type="similarity">
    <text evidence="2 9">Belongs to the SecY/SEC61-alpha family.</text>
</comment>
<keyword evidence="8 10" id="KW-0472">Membrane</keyword>
<dbReference type="PRINTS" id="PR00303">
    <property type="entry name" value="SECYTRNLCASE"/>
</dbReference>